<feature type="transmembrane region" description="Helical" evidence="1">
    <location>
        <begin position="28"/>
        <end position="45"/>
    </location>
</feature>
<organism evidence="2 3">
    <name type="scientific">Candidatus Naiadarchaeum limnaeum</name>
    <dbReference type="NCBI Taxonomy" id="2756139"/>
    <lineage>
        <taxon>Archaea</taxon>
        <taxon>Candidatus Undinarchaeota</taxon>
        <taxon>Candidatus Undinarchaeia</taxon>
        <taxon>Candidatus Naiadarchaeales</taxon>
        <taxon>Candidatus Naiadarchaeaceae</taxon>
        <taxon>Candidatus Naiadarchaeum</taxon>
    </lineage>
</organism>
<protein>
    <submittedName>
        <fullName evidence="2">Uncharacterized protein</fullName>
    </submittedName>
</protein>
<keyword evidence="1" id="KW-0472">Membrane</keyword>
<dbReference type="Proteomes" id="UP000646946">
    <property type="component" value="Unassembled WGS sequence"/>
</dbReference>
<accession>A0A832X696</accession>
<evidence type="ECO:0000313" key="3">
    <source>
        <dbReference type="Proteomes" id="UP000646946"/>
    </source>
</evidence>
<sequence length="102" mass="11183">MGIIFNTAAILSGGLTALTLKLGIEPKFAFVLGAILLFVPIKFLLPFASKKAFSETGIIASIGVILGYVMLNFGLWHAFIFGVGMGYAYLYFWIFVMPRILK</sequence>
<keyword evidence="3" id="KW-1185">Reference proteome</keyword>
<dbReference type="EMBL" id="DVAB01000033">
    <property type="protein sequence ID" value="HIK00665.1"/>
    <property type="molecule type" value="Genomic_DNA"/>
</dbReference>
<dbReference type="AlphaFoldDB" id="A0A832X696"/>
<evidence type="ECO:0000313" key="2">
    <source>
        <dbReference type="EMBL" id="HIK00665.1"/>
    </source>
</evidence>
<keyword evidence="1" id="KW-0812">Transmembrane</keyword>
<reference evidence="2 3" key="1">
    <citation type="journal article" name="Nat. Commun.">
        <title>Undinarchaeota illuminate DPANN phylogeny and the impact of gene transfer on archaeal evolution.</title>
        <authorList>
            <person name="Dombrowski N."/>
            <person name="Williams T.A."/>
            <person name="Sun J."/>
            <person name="Woodcroft B.J."/>
            <person name="Lee J.H."/>
            <person name="Minh B.Q."/>
            <person name="Rinke C."/>
            <person name="Spang A."/>
        </authorList>
    </citation>
    <scope>NUCLEOTIDE SEQUENCE [LARGE SCALE GENOMIC DNA]</scope>
    <source>
        <strain evidence="2">MAG_bin1129</strain>
    </source>
</reference>
<feature type="transmembrane region" description="Helical" evidence="1">
    <location>
        <begin position="76"/>
        <end position="96"/>
    </location>
</feature>
<name>A0A832X696_9ARCH</name>
<keyword evidence="1" id="KW-1133">Transmembrane helix</keyword>
<comment type="caution">
    <text evidence="2">The sequence shown here is derived from an EMBL/GenBank/DDBJ whole genome shotgun (WGS) entry which is preliminary data.</text>
</comment>
<proteinExistence type="predicted"/>
<feature type="transmembrane region" description="Helical" evidence="1">
    <location>
        <begin position="52"/>
        <end position="70"/>
    </location>
</feature>
<evidence type="ECO:0000256" key="1">
    <source>
        <dbReference type="SAM" id="Phobius"/>
    </source>
</evidence>
<gene>
    <name evidence="2" type="ORF">H1016_03940</name>
</gene>